<dbReference type="SMART" id="SM00717">
    <property type="entry name" value="SANT"/>
    <property type="match status" value="1"/>
</dbReference>
<dbReference type="AlphaFoldDB" id="A0A1V9ZIQ8"/>
<proteinExistence type="predicted"/>
<evidence type="ECO:0000313" key="8">
    <source>
        <dbReference type="Proteomes" id="UP000243579"/>
    </source>
</evidence>
<dbReference type="InterPro" id="IPR006447">
    <property type="entry name" value="Myb_dom_plants"/>
</dbReference>
<evidence type="ECO:0000259" key="5">
    <source>
        <dbReference type="PROSITE" id="PS50090"/>
    </source>
</evidence>
<dbReference type="PANTHER" id="PTHR12802:SF155">
    <property type="entry name" value="DEUBIQUITINASE MYSM1"/>
    <property type="match status" value="1"/>
</dbReference>
<gene>
    <name evidence="7" type="ORF">ACHHYP_09893</name>
</gene>
<keyword evidence="3" id="KW-0539">Nucleus</keyword>
<feature type="domain" description="Myb-like" evidence="5">
    <location>
        <begin position="15"/>
        <end position="66"/>
    </location>
</feature>
<organism evidence="7 8">
    <name type="scientific">Achlya hypogyna</name>
    <name type="common">Oomycete</name>
    <name type="synonym">Protoachlya hypogyna</name>
    <dbReference type="NCBI Taxonomy" id="1202772"/>
    <lineage>
        <taxon>Eukaryota</taxon>
        <taxon>Sar</taxon>
        <taxon>Stramenopiles</taxon>
        <taxon>Oomycota</taxon>
        <taxon>Saprolegniomycetes</taxon>
        <taxon>Saprolegniales</taxon>
        <taxon>Achlyaceae</taxon>
        <taxon>Achlya</taxon>
    </lineage>
</organism>
<evidence type="ECO:0000256" key="2">
    <source>
        <dbReference type="ARBA" id="ARBA00023163"/>
    </source>
</evidence>
<dbReference type="SUPFAM" id="SSF46689">
    <property type="entry name" value="Homeodomain-like"/>
    <property type="match status" value="1"/>
</dbReference>
<name>A0A1V9ZIQ8_ACHHY</name>
<keyword evidence="2" id="KW-0804">Transcription</keyword>
<accession>A0A1V9ZIQ8</accession>
<dbReference type="CDD" id="cd00167">
    <property type="entry name" value="SANT"/>
    <property type="match status" value="1"/>
</dbReference>
<dbReference type="NCBIfam" id="TIGR01557">
    <property type="entry name" value="myb_SHAQKYF"/>
    <property type="match status" value="1"/>
</dbReference>
<dbReference type="OrthoDB" id="72460at2759"/>
<evidence type="ECO:0000256" key="3">
    <source>
        <dbReference type="ARBA" id="ARBA00023242"/>
    </source>
</evidence>
<dbReference type="PROSITE" id="PS51294">
    <property type="entry name" value="HTH_MYB"/>
    <property type="match status" value="1"/>
</dbReference>
<comment type="caution">
    <text evidence="7">The sequence shown here is derived from an EMBL/GenBank/DDBJ whole genome shotgun (WGS) entry which is preliminary data.</text>
</comment>
<evidence type="ECO:0000259" key="6">
    <source>
        <dbReference type="PROSITE" id="PS51294"/>
    </source>
</evidence>
<evidence type="ECO:0000256" key="4">
    <source>
        <dbReference type="SAM" id="MobiDB-lite"/>
    </source>
</evidence>
<dbReference type="EMBL" id="JNBR01000095">
    <property type="protein sequence ID" value="OQR97868.1"/>
    <property type="molecule type" value="Genomic_DNA"/>
</dbReference>
<keyword evidence="8" id="KW-1185">Reference proteome</keyword>
<feature type="region of interest" description="Disordered" evidence="4">
    <location>
        <begin position="81"/>
        <end position="115"/>
    </location>
</feature>
<dbReference type="Pfam" id="PF00249">
    <property type="entry name" value="Myb_DNA-binding"/>
    <property type="match status" value="1"/>
</dbReference>
<dbReference type="InterPro" id="IPR001005">
    <property type="entry name" value="SANT/Myb"/>
</dbReference>
<dbReference type="Proteomes" id="UP000243579">
    <property type="component" value="Unassembled WGS sequence"/>
</dbReference>
<dbReference type="InterPro" id="IPR009057">
    <property type="entry name" value="Homeodomain-like_sf"/>
</dbReference>
<dbReference type="Gene3D" id="1.10.10.60">
    <property type="entry name" value="Homeodomain-like"/>
    <property type="match status" value="1"/>
</dbReference>
<evidence type="ECO:0000256" key="1">
    <source>
        <dbReference type="ARBA" id="ARBA00023015"/>
    </source>
</evidence>
<keyword evidence="1" id="KW-0805">Transcription regulation</keyword>
<dbReference type="GO" id="GO:0003677">
    <property type="term" value="F:DNA binding"/>
    <property type="evidence" value="ECO:0007669"/>
    <property type="project" value="InterPro"/>
</dbReference>
<dbReference type="InterPro" id="IPR017930">
    <property type="entry name" value="Myb_dom"/>
</dbReference>
<protein>
    <submittedName>
        <fullName evidence="7">Uncharacterized protein</fullName>
    </submittedName>
</protein>
<evidence type="ECO:0000313" key="7">
    <source>
        <dbReference type="EMBL" id="OQR97868.1"/>
    </source>
</evidence>
<dbReference type="PANTHER" id="PTHR12802">
    <property type="entry name" value="SWI/SNF COMPLEX-RELATED"/>
    <property type="match status" value="1"/>
</dbReference>
<sequence length="140" mass="16304">MISFTLPSEHEWFVEPVEGRGTWTKEEHERFLKAMQLYPHGPWRSIAKFVKTRTIRQTQTHAQKYREKIARRRRGLQIKHVFSDDTEWQPLPFDSPPPSLPVSAPGTPERTENEALPDLSACLDYLIQVMDSSELDVCEV</sequence>
<dbReference type="STRING" id="1202772.A0A1V9ZIQ8"/>
<feature type="domain" description="HTH myb-type" evidence="6">
    <location>
        <begin position="15"/>
        <end position="70"/>
    </location>
</feature>
<reference evidence="7 8" key="1">
    <citation type="journal article" date="2014" name="Genome Biol. Evol.">
        <title>The secreted proteins of Achlya hypogyna and Thraustotheca clavata identify the ancestral oomycete secretome and reveal gene acquisitions by horizontal gene transfer.</title>
        <authorList>
            <person name="Misner I."/>
            <person name="Blouin N."/>
            <person name="Leonard G."/>
            <person name="Richards T.A."/>
            <person name="Lane C.E."/>
        </authorList>
    </citation>
    <scope>NUCLEOTIDE SEQUENCE [LARGE SCALE GENOMIC DNA]</scope>
    <source>
        <strain evidence="7 8">ATCC 48635</strain>
    </source>
</reference>
<dbReference type="PROSITE" id="PS50090">
    <property type="entry name" value="MYB_LIKE"/>
    <property type="match status" value="1"/>
</dbReference>